<dbReference type="Gene3D" id="3.40.190.10">
    <property type="entry name" value="Periplasmic binding protein-like II"/>
    <property type="match status" value="2"/>
</dbReference>
<evidence type="ECO:0000256" key="3">
    <source>
        <dbReference type="ARBA" id="ARBA00022729"/>
    </source>
</evidence>
<evidence type="ECO:0000313" key="7">
    <source>
        <dbReference type="EMBL" id="TBW41291.1"/>
    </source>
</evidence>
<evidence type="ECO:0000256" key="4">
    <source>
        <dbReference type="RuleBase" id="RU003744"/>
    </source>
</evidence>
<comment type="caution">
    <text evidence="7">The sequence shown here is derived from an EMBL/GenBank/DDBJ whole genome shotgun (WGS) entry which is preliminary data.</text>
</comment>
<dbReference type="RefSeq" id="WP_131304915.1">
    <property type="nucleotide sequence ID" value="NZ_SJFN01000001.1"/>
</dbReference>
<evidence type="ECO:0000256" key="2">
    <source>
        <dbReference type="ARBA" id="ARBA00022448"/>
    </source>
</evidence>
<feature type="signal peptide" evidence="5">
    <location>
        <begin position="1"/>
        <end position="21"/>
    </location>
</feature>
<dbReference type="PROSITE" id="PS01039">
    <property type="entry name" value="SBP_BACTERIAL_3"/>
    <property type="match status" value="1"/>
</dbReference>
<dbReference type="InterPro" id="IPR018313">
    <property type="entry name" value="SBP_3_CS"/>
</dbReference>
<protein>
    <submittedName>
        <fullName evidence="7">Transporter substrate-binding domain-containing protein</fullName>
    </submittedName>
</protein>
<proteinExistence type="inferred from homology"/>
<dbReference type="InterPro" id="IPR051455">
    <property type="entry name" value="Bact_solute-bind_prot3"/>
</dbReference>
<evidence type="ECO:0000256" key="5">
    <source>
        <dbReference type="SAM" id="SignalP"/>
    </source>
</evidence>
<dbReference type="AlphaFoldDB" id="A0A4Q9VYN8"/>
<dbReference type="GO" id="GO:0005576">
    <property type="term" value="C:extracellular region"/>
    <property type="evidence" value="ECO:0007669"/>
    <property type="project" value="TreeGrafter"/>
</dbReference>
<dbReference type="EMBL" id="SJFN01000001">
    <property type="protein sequence ID" value="TBW41291.1"/>
    <property type="molecule type" value="Genomic_DNA"/>
</dbReference>
<dbReference type="Proteomes" id="UP000292781">
    <property type="component" value="Unassembled WGS sequence"/>
</dbReference>
<feature type="chain" id="PRO_5020264413" evidence="5">
    <location>
        <begin position="22"/>
        <end position="273"/>
    </location>
</feature>
<dbReference type="OrthoDB" id="6192933at2"/>
<comment type="similarity">
    <text evidence="1 4">Belongs to the bacterial solute-binding protein 3 family.</text>
</comment>
<sequence>MKTSLAIAALFLAFLPAAASADQLDDVKAKGELVCGTIGTVPIFSFQSPTDRQTVGYDIDICNAVAAQLKVKPSLKLVSGPARIPELTQNRYDIIVSTLGWTKERAAQVDYSDVYWVSNQYVAVRSDSGVGTLAALSGRKLSAQSASTSALAAKAALPDSELLTFEDVPQSFLAVQQGKTVGIVLSELMLERYRAETAGKPGAITILREKPLMIEYDGIGVRKGEVRLLQAVNDALHAIEASGELDRIFDRWLGKDSEFKLTRGFKVAPIPQT</sequence>
<reference evidence="7 8" key="1">
    <citation type="submission" date="2019-02" db="EMBL/GenBank/DDBJ databases">
        <title>Siculibacillus lacustris gen. nov., sp. nov., a new rosette-forming bacterium isolated from a freshwater crater lake (Lake St. Ana, Romania).</title>
        <authorList>
            <person name="Felfoldi T."/>
            <person name="Marton Z."/>
            <person name="Szabo A."/>
            <person name="Mentes A."/>
            <person name="Boka K."/>
            <person name="Marialigeti K."/>
            <person name="Mathe I."/>
            <person name="Koncz M."/>
            <person name="Schumann P."/>
            <person name="Toth E."/>
        </authorList>
    </citation>
    <scope>NUCLEOTIDE SEQUENCE [LARGE SCALE GENOMIC DNA]</scope>
    <source>
        <strain evidence="7 8">SA-279</strain>
    </source>
</reference>
<dbReference type="GO" id="GO:0030288">
    <property type="term" value="C:outer membrane-bounded periplasmic space"/>
    <property type="evidence" value="ECO:0007669"/>
    <property type="project" value="TreeGrafter"/>
</dbReference>
<feature type="domain" description="Solute-binding protein family 3/N-terminal" evidence="6">
    <location>
        <begin position="32"/>
        <end position="256"/>
    </location>
</feature>
<dbReference type="SMART" id="SM00062">
    <property type="entry name" value="PBPb"/>
    <property type="match status" value="1"/>
</dbReference>
<evidence type="ECO:0000256" key="1">
    <source>
        <dbReference type="ARBA" id="ARBA00010333"/>
    </source>
</evidence>
<dbReference type="PANTHER" id="PTHR30085:SF6">
    <property type="entry name" value="ABC TRANSPORTER GLUTAMINE-BINDING PROTEIN GLNH"/>
    <property type="match status" value="1"/>
</dbReference>
<keyword evidence="2" id="KW-0813">Transport</keyword>
<dbReference type="SUPFAM" id="SSF53850">
    <property type="entry name" value="Periplasmic binding protein-like II"/>
    <property type="match status" value="1"/>
</dbReference>
<dbReference type="PANTHER" id="PTHR30085">
    <property type="entry name" value="AMINO ACID ABC TRANSPORTER PERMEASE"/>
    <property type="match status" value="1"/>
</dbReference>
<keyword evidence="8" id="KW-1185">Reference proteome</keyword>
<gene>
    <name evidence="7" type="ORF">EYW49_00775</name>
</gene>
<keyword evidence="3 5" id="KW-0732">Signal</keyword>
<accession>A0A4Q9VYN8</accession>
<evidence type="ECO:0000259" key="6">
    <source>
        <dbReference type="SMART" id="SM00062"/>
    </source>
</evidence>
<dbReference type="InterPro" id="IPR001638">
    <property type="entry name" value="Solute-binding_3/MltF_N"/>
</dbReference>
<name>A0A4Q9VYN8_9HYPH</name>
<dbReference type="Pfam" id="PF00497">
    <property type="entry name" value="SBP_bac_3"/>
    <property type="match status" value="1"/>
</dbReference>
<dbReference type="GO" id="GO:0006865">
    <property type="term" value="P:amino acid transport"/>
    <property type="evidence" value="ECO:0007669"/>
    <property type="project" value="TreeGrafter"/>
</dbReference>
<evidence type="ECO:0000313" key="8">
    <source>
        <dbReference type="Proteomes" id="UP000292781"/>
    </source>
</evidence>
<organism evidence="7 8">
    <name type="scientific">Siculibacillus lacustris</name>
    <dbReference type="NCBI Taxonomy" id="1549641"/>
    <lineage>
        <taxon>Bacteria</taxon>
        <taxon>Pseudomonadati</taxon>
        <taxon>Pseudomonadota</taxon>
        <taxon>Alphaproteobacteria</taxon>
        <taxon>Hyphomicrobiales</taxon>
        <taxon>Ancalomicrobiaceae</taxon>
        <taxon>Siculibacillus</taxon>
    </lineage>
</organism>